<dbReference type="CDD" id="cd00635">
    <property type="entry name" value="PLPDE_III_YBL036c_like"/>
    <property type="match status" value="1"/>
</dbReference>
<comment type="similarity">
    <text evidence="2 3">Belongs to the pyridoxal phosphate-binding protein YggS/PROSC family.</text>
</comment>
<name>A0ABY1Y7L5_9HYPH</name>
<dbReference type="PANTHER" id="PTHR10146">
    <property type="entry name" value="PROLINE SYNTHETASE CO-TRANSCRIBED BACTERIAL HOMOLOG PROTEIN"/>
    <property type="match status" value="1"/>
</dbReference>
<dbReference type="SUPFAM" id="SSF51419">
    <property type="entry name" value="PLP-binding barrel"/>
    <property type="match status" value="1"/>
</dbReference>
<sequence>MDIEARLADIKERIATTAEKAGRKAADVTLVAVSKTFDGDAIQPVIDCGQRVFGENRVQEAQGKWPALKGKTPDIELHLIGPLQSNKAADAVALFDVIESVDREKIARVLADECGKQGKALRFYVQVNTGLEPQKAGLDPRETAAFVKLCRDELKLTVEGLMCIPPADENPGPHFALLAKLARECDVEKLSMGMSGDFETAIEFGATSVRVGSALFGTR</sequence>
<proteinExistence type="inferred from homology"/>
<dbReference type="InterPro" id="IPR001608">
    <property type="entry name" value="Ala_racemase_N"/>
</dbReference>
<dbReference type="Gene3D" id="3.20.20.10">
    <property type="entry name" value="Alanine racemase"/>
    <property type="match status" value="1"/>
</dbReference>
<keyword evidence="6" id="KW-1185">Reference proteome</keyword>
<dbReference type="NCBIfam" id="TIGR00044">
    <property type="entry name" value="YggS family pyridoxal phosphate-dependent enzyme"/>
    <property type="match status" value="1"/>
</dbReference>
<evidence type="ECO:0000259" key="4">
    <source>
        <dbReference type="Pfam" id="PF01168"/>
    </source>
</evidence>
<dbReference type="Pfam" id="PF01168">
    <property type="entry name" value="Ala_racemase_N"/>
    <property type="match status" value="1"/>
</dbReference>
<gene>
    <name evidence="5" type="ORF">EYC79_14810</name>
</gene>
<organism evidence="5 6">
    <name type="scientific">Agrobacterium cavarae</name>
    <dbReference type="NCBI Taxonomy" id="2528239"/>
    <lineage>
        <taxon>Bacteria</taxon>
        <taxon>Pseudomonadati</taxon>
        <taxon>Pseudomonadota</taxon>
        <taxon>Alphaproteobacteria</taxon>
        <taxon>Hyphomicrobiales</taxon>
        <taxon>Rhizobiaceae</taxon>
        <taxon>Rhizobium/Agrobacterium group</taxon>
        <taxon>Agrobacterium</taxon>
    </lineage>
</organism>
<dbReference type="HAMAP" id="MF_02087">
    <property type="entry name" value="PLP_homeostasis"/>
    <property type="match status" value="1"/>
</dbReference>
<evidence type="ECO:0000313" key="5">
    <source>
        <dbReference type="EMBL" id="TBN11511.1"/>
    </source>
</evidence>
<comment type="caution">
    <text evidence="5">The sequence shown here is derived from an EMBL/GenBank/DDBJ whole genome shotgun (WGS) entry which is preliminary data.</text>
</comment>
<dbReference type="PIRSF" id="PIRSF004848">
    <property type="entry name" value="YBL036c_PLPDEIII"/>
    <property type="match status" value="1"/>
</dbReference>
<comment type="function">
    <text evidence="2">Pyridoxal 5'-phosphate (PLP)-binding protein, which is involved in PLP homeostasis.</text>
</comment>
<protein>
    <recommendedName>
        <fullName evidence="2">Pyridoxal phosphate homeostasis protein</fullName>
        <shortName evidence="2">PLP homeostasis protein</shortName>
    </recommendedName>
</protein>
<evidence type="ECO:0000313" key="6">
    <source>
        <dbReference type="Proteomes" id="UP000294239"/>
    </source>
</evidence>
<dbReference type="PANTHER" id="PTHR10146:SF14">
    <property type="entry name" value="PYRIDOXAL PHOSPHATE HOMEOSTASIS PROTEIN"/>
    <property type="match status" value="1"/>
</dbReference>
<reference evidence="5 6" key="1">
    <citation type="submission" date="2019-02" db="EMBL/GenBank/DDBJ databases">
        <title>Current taxonomic status of genus Agrobacterium and description of Agrobacterium cavarae sp. nov. isolated from maize roots.</title>
        <authorList>
            <person name="Flores-Felix J.D."/>
            <person name="Menendez E."/>
            <person name="Ramirez-Bahena M.H."/>
            <person name="Garcia-Fraile P."/>
            <person name="Velazquez E."/>
        </authorList>
    </citation>
    <scope>NUCLEOTIDE SEQUENCE [LARGE SCALE GENOMIC DNA]</scope>
    <source>
        <strain evidence="5 6">RZME10</strain>
    </source>
</reference>
<dbReference type="RefSeq" id="WP_130978471.1">
    <property type="nucleotide sequence ID" value="NZ_SISF01000031.1"/>
</dbReference>
<evidence type="ECO:0000256" key="1">
    <source>
        <dbReference type="ARBA" id="ARBA00022898"/>
    </source>
</evidence>
<feature type="domain" description="Alanine racemase N-terminal" evidence="4">
    <location>
        <begin position="8"/>
        <end position="218"/>
    </location>
</feature>
<feature type="modified residue" description="N6-(pyridoxal phosphate)lysine" evidence="2">
    <location>
        <position position="35"/>
    </location>
</feature>
<dbReference type="EMBL" id="SISF01000031">
    <property type="protein sequence ID" value="TBN11511.1"/>
    <property type="molecule type" value="Genomic_DNA"/>
</dbReference>
<dbReference type="InterPro" id="IPR029066">
    <property type="entry name" value="PLP-binding_barrel"/>
</dbReference>
<keyword evidence="1 2" id="KW-0663">Pyridoxal phosphate</keyword>
<dbReference type="Proteomes" id="UP000294239">
    <property type="component" value="Unassembled WGS sequence"/>
</dbReference>
<evidence type="ECO:0000256" key="2">
    <source>
        <dbReference type="HAMAP-Rule" id="MF_02087"/>
    </source>
</evidence>
<dbReference type="GeneID" id="301042449"/>
<dbReference type="InterPro" id="IPR011078">
    <property type="entry name" value="PyrdxlP_homeostasis"/>
</dbReference>
<accession>A0ABY1Y7L5</accession>
<evidence type="ECO:0000256" key="3">
    <source>
        <dbReference type="RuleBase" id="RU004514"/>
    </source>
</evidence>